<keyword evidence="3" id="KW-1185">Reference proteome</keyword>
<comment type="caution">
    <text evidence="2">The sequence shown here is derived from an EMBL/GenBank/DDBJ whole genome shotgun (WGS) entry which is preliminary data.</text>
</comment>
<evidence type="ECO:0000313" key="2">
    <source>
        <dbReference type="EMBL" id="KAK4607465.1"/>
    </source>
</evidence>
<sequence>MEFQSEKGMNSKVKTRTGKMSLENYLDFVLSNKQIDLTLNQIISMHGFKKIHKVQKIISMHGFKKVKLQR</sequence>
<protein>
    <recommendedName>
        <fullName evidence="1">DUF7787 domain-containing protein</fullName>
    </recommendedName>
</protein>
<accession>A0AAN7JE97</accession>
<dbReference type="PANTHER" id="PTHR35096:SF8">
    <property type="entry name" value="OS03G0308600 PROTEIN"/>
    <property type="match status" value="1"/>
</dbReference>
<evidence type="ECO:0000259" key="1">
    <source>
        <dbReference type="Pfam" id="PF25042"/>
    </source>
</evidence>
<proteinExistence type="predicted"/>
<dbReference type="Pfam" id="PF25042">
    <property type="entry name" value="DUF7787"/>
    <property type="match status" value="1"/>
</dbReference>
<evidence type="ECO:0000313" key="3">
    <source>
        <dbReference type="Proteomes" id="UP001324115"/>
    </source>
</evidence>
<feature type="domain" description="DUF7787" evidence="1">
    <location>
        <begin position="18"/>
        <end position="56"/>
    </location>
</feature>
<reference evidence="2 3" key="1">
    <citation type="journal article" date="2023" name="G3 (Bethesda)">
        <title>A haplotype-resolved chromosome-scale genome for Quercus rubra L. provides insights into the genetics of adaptive traits for red oak species.</title>
        <authorList>
            <person name="Kapoor B."/>
            <person name="Jenkins J."/>
            <person name="Schmutz J."/>
            <person name="Zhebentyayeva T."/>
            <person name="Kuelheim C."/>
            <person name="Coggeshall M."/>
            <person name="Heim C."/>
            <person name="Lasky J.R."/>
            <person name="Leites L."/>
            <person name="Islam-Faridi N."/>
            <person name="Romero-Severson J."/>
            <person name="DeLeo V.L."/>
            <person name="Lucas S.M."/>
            <person name="Lazic D."/>
            <person name="Gailing O."/>
            <person name="Carlson J."/>
            <person name="Staton M."/>
        </authorList>
    </citation>
    <scope>NUCLEOTIDE SEQUENCE [LARGE SCALE GENOMIC DNA]</scope>
    <source>
        <strain evidence="2">Pseudo-F2</strain>
    </source>
</reference>
<dbReference type="PANTHER" id="PTHR35096">
    <property type="entry name" value="BNAA08G28570D PROTEIN"/>
    <property type="match status" value="1"/>
</dbReference>
<dbReference type="InterPro" id="IPR056689">
    <property type="entry name" value="DUF7787"/>
</dbReference>
<organism evidence="2 3">
    <name type="scientific">Quercus rubra</name>
    <name type="common">Northern red oak</name>
    <name type="synonym">Quercus borealis</name>
    <dbReference type="NCBI Taxonomy" id="3512"/>
    <lineage>
        <taxon>Eukaryota</taxon>
        <taxon>Viridiplantae</taxon>
        <taxon>Streptophyta</taxon>
        <taxon>Embryophyta</taxon>
        <taxon>Tracheophyta</taxon>
        <taxon>Spermatophyta</taxon>
        <taxon>Magnoliopsida</taxon>
        <taxon>eudicotyledons</taxon>
        <taxon>Gunneridae</taxon>
        <taxon>Pentapetalae</taxon>
        <taxon>rosids</taxon>
        <taxon>fabids</taxon>
        <taxon>Fagales</taxon>
        <taxon>Fagaceae</taxon>
        <taxon>Quercus</taxon>
    </lineage>
</organism>
<gene>
    <name evidence="2" type="ORF">RGQ29_001345</name>
</gene>
<name>A0AAN7JE97_QUERU</name>
<dbReference type="Proteomes" id="UP001324115">
    <property type="component" value="Unassembled WGS sequence"/>
</dbReference>
<dbReference type="AlphaFoldDB" id="A0AAN7JE97"/>
<dbReference type="EMBL" id="JAXUIC010000001">
    <property type="protein sequence ID" value="KAK4607465.1"/>
    <property type="molecule type" value="Genomic_DNA"/>
</dbReference>